<dbReference type="InterPro" id="IPR048661">
    <property type="entry name" value="CPL1-like"/>
</dbReference>
<sequence length="317" mass="33030">MRSHSLHSALTILSFTFAFAATASSTSQAALSLGARAISPPSNVSLDKRNYCILGVCLGSSTNYESDVNNCGSVGQKCQIEGADATSCHSGVCVATECQSGYTLKSGTCTRIDTEFDVENCGSFGNACKFSPPGASGVCQKGQCIATSCPKGCSLTNVSPVPGACVKLHGSQRPHWKKDKVIKAKALCPGVYEVACPILGSNSYAQAVAHHFSSPTEFSGIMAGADECIDVTQALDSCGGCASTGEGQDCTKIRGAAGIGCEASKCIVYSCETGWKPSLSGNKCIRVRHLKHRSNSTSAVRRQLAGRRALHHESARQ</sequence>
<gene>
    <name evidence="4" type="primary">SPOSA6832_00732</name>
</gene>
<name>A0A0D6EGY7_SPOSA</name>
<evidence type="ECO:0000256" key="2">
    <source>
        <dbReference type="SAM" id="SignalP"/>
    </source>
</evidence>
<organism evidence="4 5">
    <name type="scientific">Sporidiobolus salmonicolor</name>
    <name type="common">Yeast-like fungus</name>
    <name type="synonym">Sporobolomyces salmonicolor</name>
    <dbReference type="NCBI Taxonomy" id="5005"/>
    <lineage>
        <taxon>Eukaryota</taxon>
        <taxon>Fungi</taxon>
        <taxon>Dikarya</taxon>
        <taxon>Basidiomycota</taxon>
        <taxon>Pucciniomycotina</taxon>
        <taxon>Microbotryomycetes</taxon>
        <taxon>Sporidiobolales</taxon>
        <taxon>Sporidiobolaceae</taxon>
        <taxon>Sporobolomyces</taxon>
    </lineage>
</organism>
<feature type="signal peptide" evidence="2">
    <location>
        <begin position="1"/>
        <end position="20"/>
    </location>
</feature>
<accession>A0A0D6EGY7</accession>
<dbReference type="PANTHER" id="PTHR35192:SF2">
    <property type="entry name" value="APPLE DOMAIN-CONTAINING PROTEIN"/>
    <property type="match status" value="1"/>
</dbReference>
<proteinExistence type="predicted"/>
<dbReference type="OrthoDB" id="2519631at2759"/>
<dbReference type="Pfam" id="PF21671">
    <property type="entry name" value="CPL1-like"/>
    <property type="match status" value="1"/>
</dbReference>
<feature type="region of interest" description="Disordered" evidence="1">
    <location>
        <begin position="295"/>
        <end position="317"/>
    </location>
</feature>
<evidence type="ECO:0000256" key="1">
    <source>
        <dbReference type="SAM" id="MobiDB-lite"/>
    </source>
</evidence>
<dbReference type="EMBL" id="CENE01000002">
    <property type="protein sequence ID" value="CEQ39214.1"/>
    <property type="molecule type" value="Genomic_DNA"/>
</dbReference>
<dbReference type="Proteomes" id="UP000243876">
    <property type="component" value="Unassembled WGS sequence"/>
</dbReference>
<protein>
    <submittedName>
        <fullName evidence="4">SPOSA6832_00732-mRNA-1:cds</fullName>
    </submittedName>
</protein>
<feature type="domain" description="Protein CPL1-like" evidence="3">
    <location>
        <begin position="227"/>
        <end position="285"/>
    </location>
</feature>
<keyword evidence="2" id="KW-0732">Signal</keyword>
<feature type="chain" id="PRO_5002303236" evidence="2">
    <location>
        <begin position="21"/>
        <end position="317"/>
    </location>
</feature>
<reference evidence="5" key="1">
    <citation type="submission" date="2015-02" db="EMBL/GenBank/DDBJ databases">
        <authorList>
            <person name="Gon?alves P."/>
        </authorList>
    </citation>
    <scope>NUCLEOTIDE SEQUENCE [LARGE SCALE GENOMIC DNA]</scope>
</reference>
<dbReference type="InterPro" id="IPR038955">
    <property type="entry name" value="PriA/CPL1_fungi"/>
</dbReference>
<evidence type="ECO:0000313" key="4">
    <source>
        <dbReference type="EMBL" id="CEQ39214.1"/>
    </source>
</evidence>
<evidence type="ECO:0000259" key="3">
    <source>
        <dbReference type="Pfam" id="PF21671"/>
    </source>
</evidence>
<keyword evidence="5" id="KW-1185">Reference proteome</keyword>
<evidence type="ECO:0000313" key="5">
    <source>
        <dbReference type="Proteomes" id="UP000243876"/>
    </source>
</evidence>
<dbReference type="PANTHER" id="PTHR35192">
    <property type="entry name" value="PROTEIN, PUTATIVE-RELATED"/>
    <property type="match status" value="1"/>
</dbReference>
<dbReference type="AlphaFoldDB" id="A0A0D6EGY7"/>